<gene>
    <name evidence="1" type="ORF">NADFUDRAFT_51594</name>
</gene>
<proteinExistence type="predicted"/>
<accession>A0A1E3PHV9</accession>
<evidence type="ECO:0000313" key="1">
    <source>
        <dbReference type="EMBL" id="ODQ64995.1"/>
    </source>
</evidence>
<sequence>MSRTKGGSDKIMVTTEANGEFIYMQTEWTKLLLQTYHHKLKARHRCPISFLLHVPLFNIGRDSLHYESASSSYSPFVAGLDDYENFLPTVVRPNLQKKPYINNNGISNMGHLIVSNNNIIEDASIKDFSNKKDEGKLGSIPKVGALNLAKSGLFTNYSSISMSNLRLASVSLNELLKDNTAKTPSFKIHAIYSAYSTDSDELVSNLFSHFTQVFDSGYQEEKSSDSDIFCNTIAYWINYNQGFSIKDSVWREYALKNDEILFTVGSFLVGKAESQETKNIEPVLSFLCLISNYKISSFGYQITYALLLLARVGNDMVVTLIKDIMENLMTGINIPAVITNDTRKVLLDSSPDSFEAYYEKLIIIFNDASLDERQSAVKIISYLANFPTMHMVSEKDYFNKVIHNCLLHRAGVYAIRPSHWLLAALECPKIYHRFKEYFELKLREGDALIGSPVLKLFNFMKSHLIFLKEFNLILPLLALFRLSGNLDSYFREEYDLIFFKLFTQEEVSFFSTLKHLGLSLGNKVSILEPEDTALVPLISRSPSLHRRASSKPKKSVTWNPTLVVFDPTKKVEVIGPSYYTTLKRIMARVSRNYKHAHKRVSEGHYNGESLRDKEIRLCESQRTRLTKMAEQNTTKGKLGSQSKAEGLFKVQPAIIEESYRHWKIKESSASEAKKSMLHAARKIAFMERAIKHRKISGVKVVEKDMFKEGATNFRNF</sequence>
<name>A0A1E3PHV9_9ASCO</name>
<reference evidence="1 2" key="1">
    <citation type="journal article" date="2016" name="Proc. Natl. Acad. Sci. U.S.A.">
        <title>Comparative genomics of biotechnologically important yeasts.</title>
        <authorList>
            <person name="Riley R."/>
            <person name="Haridas S."/>
            <person name="Wolfe K.H."/>
            <person name="Lopes M.R."/>
            <person name="Hittinger C.T."/>
            <person name="Goeker M."/>
            <person name="Salamov A.A."/>
            <person name="Wisecaver J.H."/>
            <person name="Long T.M."/>
            <person name="Calvey C.H."/>
            <person name="Aerts A.L."/>
            <person name="Barry K.W."/>
            <person name="Choi C."/>
            <person name="Clum A."/>
            <person name="Coughlan A.Y."/>
            <person name="Deshpande S."/>
            <person name="Douglass A.P."/>
            <person name="Hanson S.J."/>
            <person name="Klenk H.-P."/>
            <person name="LaButti K.M."/>
            <person name="Lapidus A."/>
            <person name="Lindquist E.A."/>
            <person name="Lipzen A.M."/>
            <person name="Meier-Kolthoff J.P."/>
            <person name="Ohm R.A."/>
            <person name="Otillar R.P."/>
            <person name="Pangilinan J.L."/>
            <person name="Peng Y."/>
            <person name="Rokas A."/>
            <person name="Rosa C.A."/>
            <person name="Scheuner C."/>
            <person name="Sibirny A.A."/>
            <person name="Slot J.C."/>
            <person name="Stielow J.B."/>
            <person name="Sun H."/>
            <person name="Kurtzman C.P."/>
            <person name="Blackwell M."/>
            <person name="Grigoriev I.V."/>
            <person name="Jeffries T.W."/>
        </authorList>
    </citation>
    <scope>NUCLEOTIDE SEQUENCE [LARGE SCALE GENOMIC DNA]</scope>
    <source>
        <strain evidence="1 2">DSM 6958</strain>
    </source>
</reference>
<protein>
    <submittedName>
        <fullName evidence="1">Uncharacterized protein</fullName>
    </submittedName>
</protein>
<keyword evidence="2" id="KW-1185">Reference proteome</keyword>
<dbReference type="EMBL" id="KV454410">
    <property type="protein sequence ID" value="ODQ64995.1"/>
    <property type="molecule type" value="Genomic_DNA"/>
</dbReference>
<evidence type="ECO:0000313" key="2">
    <source>
        <dbReference type="Proteomes" id="UP000095009"/>
    </source>
</evidence>
<dbReference type="Proteomes" id="UP000095009">
    <property type="component" value="Unassembled WGS sequence"/>
</dbReference>
<organism evidence="1 2">
    <name type="scientific">Nadsonia fulvescens var. elongata DSM 6958</name>
    <dbReference type="NCBI Taxonomy" id="857566"/>
    <lineage>
        <taxon>Eukaryota</taxon>
        <taxon>Fungi</taxon>
        <taxon>Dikarya</taxon>
        <taxon>Ascomycota</taxon>
        <taxon>Saccharomycotina</taxon>
        <taxon>Dipodascomycetes</taxon>
        <taxon>Dipodascales</taxon>
        <taxon>Dipodascales incertae sedis</taxon>
        <taxon>Nadsonia</taxon>
    </lineage>
</organism>
<dbReference type="AlphaFoldDB" id="A0A1E3PHV9"/>